<accession>A0A0D0DZG1</accession>
<feature type="compositionally biased region" description="Polar residues" evidence="1">
    <location>
        <begin position="478"/>
        <end position="503"/>
    </location>
</feature>
<dbReference type="InParanoid" id="A0A0D0DZG1"/>
<dbReference type="STRING" id="930991.A0A0D0DZG1"/>
<feature type="region of interest" description="Disordered" evidence="1">
    <location>
        <begin position="1"/>
        <end position="97"/>
    </location>
</feature>
<dbReference type="AlphaFoldDB" id="A0A0D0DZG1"/>
<feature type="compositionally biased region" description="Low complexity" evidence="1">
    <location>
        <begin position="789"/>
        <end position="820"/>
    </location>
</feature>
<feature type="compositionally biased region" description="Polar residues" evidence="1">
    <location>
        <begin position="190"/>
        <end position="216"/>
    </location>
</feature>
<feature type="compositionally biased region" description="Basic and acidic residues" evidence="1">
    <location>
        <begin position="970"/>
        <end position="983"/>
    </location>
</feature>
<sequence>MDLDDSTVTMPPRMRKPWVQSPANQSELSQDHSPRDHRQGAEIWGWRSPSETNAESPASVSGADVGGNVGQNQGVTARSAGVNGNGHDGADGQGTEFDTDTDTEADGVDGKCFRLCGVLYLCRFFLVLCLHGTNVNADFPRFSTDTRQMPPPPMPASLDPTTVSSLAHACGGRSASPRLPGQWEKGGSPRVSTTWIPPQALAPTSATAARESQSPNRTHHPATPVPFHTSVLSSPTLPLVHQHDTPSSASLPSPTHAEAQLHASAQAQTQLLPPTVSPSAPFSQLSLHSPDAASVSPHQSVLFGSGEGAFLSPASAFASESTYSIVRKRVSSPPPHKPSKPLHVHPQNEPLSVPAPVSVPVVRIESPDAIRDTPTQAQHYQHQHRSTPEALHHALVSPDAEKTRTAEAHRVRFASPEVLSGLPGLMGRGDIKDADVDVENDVVQADSMDVDVDVVGDGSGPGHWSSFDDRRFRLLSSKDQPQLLHATTSPRSESRSFPQSLTVSEPIHGPAPEHDLSPLSPQTQPHSESESELMLSEPEPPQPTREASPPPPPKVKMSLKDFALRKKKQREEEMAAKALTSPGSPDDHGMSPSPNVDGKRDLAADNAGGTDEDREKVGFREVVNDVDVQMKDLTVAHARDVSFPSVNGKGVNAELNGRHDDNASMPPNPMKSVQDQQAPRVEKKTSGVMVIAPPPDAAQLSPRLASPLTPQPRASDESMVQTQINGRTDVGPVTLKAKVEMMDGVIPSGLVVADGDCAPDAVSFAPEPPPPPLTTKQTNDADVVEGRRTTITACTPTFTSTSTSTSTSSINSRSTSAGASVSAPSHSNHGPCAPIPSSTSIIPLSRRPSHEDGEITSSTPPKTYLPRSYTPPTQPRSFHAGRPPSPNLGPTSSSSLSSSAPAPRRPAPPPLSRSPLSNAAGPAPVPISSRPLPSGPRALRGSMSQPTQPPPYASARPPYAGSQYIPRGPSADRDRLDWDRDRQWAASSRSRGRAGSNGWGR</sequence>
<feature type="compositionally biased region" description="Pro residues" evidence="1">
    <location>
        <begin position="538"/>
        <end position="554"/>
    </location>
</feature>
<feature type="region of interest" description="Disordered" evidence="1">
    <location>
        <begin position="328"/>
        <end position="354"/>
    </location>
</feature>
<feature type="compositionally biased region" description="Polar residues" evidence="1">
    <location>
        <begin position="49"/>
        <end position="59"/>
    </location>
</feature>
<evidence type="ECO:0000256" key="1">
    <source>
        <dbReference type="SAM" id="MobiDB-lite"/>
    </source>
</evidence>
<feature type="region of interest" description="Disordered" evidence="1">
    <location>
        <begin position="760"/>
        <end position="1001"/>
    </location>
</feature>
<feature type="compositionally biased region" description="Polar residues" evidence="1">
    <location>
        <begin position="263"/>
        <end position="287"/>
    </location>
</feature>
<feature type="region of interest" description="Disordered" evidence="1">
    <location>
        <begin position="478"/>
        <end position="618"/>
    </location>
</feature>
<reference evidence="2 3" key="1">
    <citation type="submission" date="2014-04" db="EMBL/GenBank/DDBJ databases">
        <authorList>
            <consortium name="DOE Joint Genome Institute"/>
            <person name="Kuo A."/>
            <person name="Kohler A."/>
            <person name="Jargeat P."/>
            <person name="Nagy L.G."/>
            <person name="Floudas D."/>
            <person name="Copeland A."/>
            <person name="Barry K.W."/>
            <person name="Cichocki N."/>
            <person name="Veneault-Fourrey C."/>
            <person name="LaButti K."/>
            <person name="Lindquist E.A."/>
            <person name="Lipzen A."/>
            <person name="Lundell T."/>
            <person name="Morin E."/>
            <person name="Murat C."/>
            <person name="Sun H."/>
            <person name="Tunlid A."/>
            <person name="Henrissat B."/>
            <person name="Grigoriev I.V."/>
            <person name="Hibbett D.S."/>
            <person name="Martin F."/>
            <person name="Nordberg H.P."/>
            <person name="Cantor M.N."/>
            <person name="Hua S.X."/>
        </authorList>
    </citation>
    <scope>NUCLEOTIDE SEQUENCE [LARGE SCALE GENOMIC DNA]</scope>
    <source>
        <strain evidence="2 3">Ve08.2h10</strain>
    </source>
</reference>
<keyword evidence="3" id="KW-1185">Reference proteome</keyword>
<dbReference type="EMBL" id="KN825278">
    <property type="protein sequence ID" value="KIK92459.1"/>
    <property type="molecule type" value="Genomic_DNA"/>
</dbReference>
<evidence type="ECO:0000313" key="2">
    <source>
        <dbReference type="EMBL" id="KIK92459.1"/>
    </source>
</evidence>
<feature type="compositionally biased region" description="Low complexity" evidence="1">
    <location>
        <begin position="984"/>
        <end position="994"/>
    </location>
</feature>
<dbReference type="Proteomes" id="UP000054538">
    <property type="component" value="Unassembled WGS sequence"/>
</dbReference>
<dbReference type="OrthoDB" id="79252at2759"/>
<feature type="region of interest" description="Disordered" evidence="1">
    <location>
        <begin position="643"/>
        <end position="727"/>
    </location>
</feature>
<name>A0A0D0DZG1_9AGAM</name>
<reference evidence="3" key="2">
    <citation type="submission" date="2015-01" db="EMBL/GenBank/DDBJ databases">
        <title>Evolutionary Origins and Diversification of the Mycorrhizal Mutualists.</title>
        <authorList>
            <consortium name="DOE Joint Genome Institute"/>
            <consortium name="Mycorrhizal Genomics Consortium"/>
            <person name="Kohler A."/>
            <person name="Kuo A."/>
            <person name="Nagy L.G."/>
            <person name="Floudas D."/>
            <person name="Copeland A."/>
            <person name="Barry K.W."/>
            <person name="Cichocki N."/>
            <person name="Veneault-Fourrey C."/>
            <person name="LaButti K."/>
            <person name="Lindquist E.A."/>
            <person name="Lipzen A."/>
            <person name="Lundell T."/>
            <person name="Morin E."/>
            <person name="Murat C."/>
            <person name="Riley R."/>
            <person name="Ohm R."/>
            <person name="Sun H."/>
            <person name="Tunlid A."/>
            <person name="Henrissat B."/>
            <person name="Grigoriev I.V."/>
            <person name="Hibbett D.S."/>
            <person name="Martin F."/>
        </authorList>
    </citation>
    <scope>NUCLEOTIDE SEQUENCE [LARGE SCALE GENOMIC DNA]</scope>
    <source>
        <strain evidence="3">Ve08.2h10</strain>
    </source>
</reference>
<feature type="compositionally biased region" description="Basic and acidic residues" evidence="1">
    <location>
        <begin position="29"/>
        <end position="40"/>
    </location>
</feature>
<proteinExistence type="predicted"/>
<feature type="compositionally biased region" description="Basic and acidic residues" evidence="1">
    <location>
        <begin position="558"/>
        <end position="575"/>
    </location>
</feature>
<organism evidence="2 3">
    <name type="scientific">Paxillus rubicundulus Ve08.2h10</name>
    <dbReference type="NCBI Taxonomy" id="930991"/>
    <lineage>
        <taxon>Eukaryota</taxon>
        <taxon>Fungi</taxon>
        <taxon>Dikarya</taxon>
        <taxon>Basidiomycota</taxon>
        <taxon>Agaricomycotina</taxon>
        <taxon>Agaricomycetes</taxon>
        <taxon>Agaricomycetidae</taxon>
        <taxon>Boletales</taxon>
        <taxon>Paxilineae</taxon>
        <taxon>Paxillaceae</taxon>
        <taxon>Paxillus</taxon>
    </lineage>
</organism>
<protein>
    <submittedName>
        <fullName evidence="2">Uncharacterized protein</fullName>
    </submittedName>
</protein>
<dbReference type="HOGENOM" id="CLU_275954_0_0_1"/>
<feature type="region of interest" description="Disordered" evidence="1">
    <location>
        <begin position="162"/>
        <end position="297"/>
    </location>
</feature>
<feature type="compositionally biased region" description="Pro residues" evidence="1">
    <location>
        <begin position="903"/>
        <end position="912"/>
    </location>
</feature>
<gene>
    <name evidence="2" type="ORF">PAXRUDRAFT_573004</name>
</gene>
<evidence type="ECO:0000313" key="3">
    <source>
        <dbReference type="Proteomes" id="UP000054538"/>
    </source>
</evidence>
<feature type="compositionally biased region" description="Low complexity" evidence="1">
    <location>
        <begin position="888"/>
        <end position="902"/>
    </location>
</feature>
<feature type="compositionally biased region" description="Low complexity" evidence="1">
    <location>
        <begin position="835"/>
        <end position="846"/>
    </location>
</feature>